<comment type="caution">
    <text evidence="3">The sequence shown here is derived from an EMBL/GenBank/DDBJ whole genome shotgun (WGS) entry which is preliminary data.</text>
</comment>
<feature type="domain" description="Senescence" evidence="2">
    <location>
        <begin position="40"/>
        <end position="75"/>
    </location>
</feature>
<evidence type="ECO:0000256" key="1">
    <source>
        <dbReference type="SAM" id="SignalP"/>
    </source>
</evidence>
<proteinExistence type="predicted"/>
<feature type="chain" id="PRO_5044843975" description="Senescence domain-containing protein" evidence="1">
    <location>
        <begin position="28"/>
        <end position="75"/>
    </location>
</feature>
<accession>A0ABD1XS07</accession>
<sequence length="75" mass="8322">MTLRSREWRKECWLALCTLLGLSSTLSSTLHLAGHSSNKLASLDAFGSVYDAIEKGGKDVLSRSSEVTQDFVKYR</sequence>
<dbReference type="InterPro" id="IPR009686">
    <property type="entry name" value="Senescence/spartin_C"/>
</dbReference>
<name>A0ABD1XS07_9MARC</name>
<reference evidence="3 4" key="1">
    <citation type="submission" date="2024-09" db="EMBL/GenBank/DDBJ databases">
        <title>Chromosome-scale assembly of Riccia fluitans.</title>
        <authorList>
            <person name="Paukszto L."/>
            <person name="Sawicki J."/>
            <person name="Karawczyk K."/>
            <person name="Piernik-Szablinska J."/>
            <person name="Szczecinska M."/>
            <person name="Mazdziarz M."/>
        </authorList>
    </citation>
    <scope>NUCLEOTIDE SEQUENCE [LARGE SCALE GENOMIC DNA]</scope>
    <source>
        <strain evidence="3">Rf_01</strain>
        <tissue evidence="3">Aerial parts of the thallus</tissue>
    </source>
</reference>
<dbReference type="EMBL" id="JBHFFA010000007">
    <property type="protein sequence ID" value="KAL2611730.1"/>
    <property type="molecule type" value="Genomic_DNA"/>
</dbReference>
<keyword evidence="4" id="KW-1185">Reference proteome</keyword>
<evidence type="ECO:0000313" key="4">
    <source>
        <dbReference type="Proteomes" id="UP001605036"/>
    </source>
</evidence>
<dbReference type="Pfam" id="PF06911">
    <property type="entry name" value="Senescence"/>
    <property type="match status" value="1"/>
</dbReference>
<keyword evidence="1" id="KW-0732">Signal</keyword>
<gene>
    <name evidence="3" type="ORF">R1flu_023422</name>
</gene>
<evidence type="ECO:0000313" key="3">
    <source>
        <dbReference type="EMBL" id="KAL2611730.1"/>
    </source>
</evidence>
<protein>
    <recommendedName>
        <fullName evidence="2">Senescence domain-containing protein</fullName>
    </recommendedName>
</protein>
<dbReference type="Proteomes" id="UP001605036">
    <property type="component" value="Unassembled WGS sequence"/>
</dbReference>
<dbReference type="AlphaFoldDB" id="A0ABD1XS07"/>
<evidence type="ECO:0000259" key="2">
    <source>
        <dbReference type="Pfam" id="PF06911"/>
    </source>
</evidence>
<feature type="signal peptide" evidence="1">
    <location>
        <begin position="1"/>
        <end position="27"/>
    </location>
</feature>
<organism evidence="3 4">
    <name type="scientific">Riccia fluitans</name>
    <dbReference type="NCBI Taxonomy" id="41844"/>
    <lineage>
        <taxon>Eukaryota</taxon>
        <taxon>Viridiplantae</taxon>
        <taxon>Streptophyta</taxon>
        <taxon>Embryophyta</taxon>
        <taxon>Marchantiophyta</taxon>
        <taxon>Marchantiopsida</taxon>
        <taxon>Marchantiidae</taxon>
        <taxon>Marchantiales</taxon>
        <taxon>Ricciaceae</taxon>
        <taxon>Riccia</taxon>
    </lineage>
</organism>